<gene>
    <name evidence="10" type="primary">pleC_1</name>
    <name evidence="10" type="ORF">NTH_00048</name>
</gene>
<dbReference type="InterPro" id="IPR050736">
    <property type="entry name" value="Sensor_HK_Regulatory"/>
</dbReference>
<evidence type="ECO:0000256" key="4">
    <source>
        <dbReference type="ARBA" id="ARBA00022679"/>
    </source>
</evidence>
<feature type="transmembrane region" description="Helical" evidence="8">
    <location>
        <begin position="60"/>
        <end position="80"/>
    </location>
</feature>
<dbReference type="InterPro" id="IPR005467">
    <property type="entry name" value="His_kinase_dom"/>
</dbReference>
<keyword evidence="8" id="KW-0472">Membrane</keyword>
<feature type="coiled-coil region" evidence="7">
    <location>
        <begin position="237"/>
        <end position="264"/>
    </location>
</feature>
<dbReference type="Gene3D" id="1.10.287.130">
    <property type="match status" value="1"/>
</dbReference>
<dbReference type="Pfam" id="PF00512">
    <property type="entry name" value="HisKA"/>
    <property type="match status" value="1"/>
</dbReference>
<dbReference type="InterPro" id="IPR003661">
    <property type="entry name" value="HisK_dim/P_dom"/>
</dbReference>
<dbReference type="InterPro" id="IPR003594">
    <property type="entry name" value="HATPase_dom"/>
</dbReference>
<keyword evidence="7" id="KW-0175">Coiled coil</keyword>
<dbReference type="PRINTS" id="PR00344">
    <property type="entry name" value="BCTRLSENSOR"/>
</dbReference>
<dbReference type="SMART" id="SM00387">
    <property type="entry name" value="HATPase_c"/>
    <property type="match status" value="1"/>
</dbReference>
<feature type="transmembrane region" description="Helical" evidence="8">
    <location>
        <begin position="178"/>
        <end position="195"/>
    </location>
</feature>
<dbReference type="Gene3D" id="3.30.565.10">
    <property type="entry name" value="Histidine kinase-like ATPase, C-terminal domain"/>
    <property type="match status" value="1"/>
</dbReference>
<dbReference type="CDD" id="cd00082">
    <property type="entry name" value="HisKA"/>
    <property type="match status" value="1"/>
</dbReference>
<evidence type="ECO:0000256" key="2">
    <source>
        <dbReference type="ARBA" id="ARBA00012438"/>
    </source>
</evidence>
<name>A0ABY5MF03_9HYPH</name>
<evidence type="ECO:0000256" key="6">
    <source>
        <dbReference type="ARBA" id="ARBA00023012"/>
    </source>
</evidence>
<dbReference type="CDD" id="cd00075">
    <property type="entry name" value="HATPase"/>
    <property type="match status" value="1"/>
</dbReference>
<evidence type="ECO:0000256" key="8">
    <source>
        <dbReference type="SAM" id="Phobius"/>
    </source>
</evidence>
<keyword evidence="11" id="KW-1185">Reference proteome</keyword>
<comment type="catalytic activity">
    <reaction evidence="1">
        <text>ATP + protein L-histidine = ADP + protein N-phospho-L-histidine.</text>
        <dbReference type="EC" id="2.7.13.3"/>
    </reaction>
</comment>
<accession>A0ABY5MF03</accession>
<feature type="transmembrane region" description="Helical" evidence="8">
    <location>
        <begin position="155"/>
        <end position="173"/>
    </location>
</feature>
<dbReference type="SUPFAM" id="SSF55874">
    <property type="entry name" value="ATPase domain of HSP90 chaperone/DNA topoisomerase II/histidine kinase"/>
    <property type="match status" value="1"/>
</dbReference>
<dbReference type="PANTHER" id="PTHR43711:SF26">
    <property type="entry name" value="SENSOR HISTIDINE KINASE RCSC"/>
    <property type="match status" value="1"/>
</dbReference>
<evidence type="ECO:0000313" key="10">
    <source>
        <dbReference type="EMBL" id="UUP15610.1"/>
    </source>
</evidence>
<keyword evidence="8" id="KW-0812">Transmembrane</keyword>
<dbReference type="InterPro" id="IPR004358">
    <property type="entry name" value="Sig_transdc_His_kin-like_C"/>
</dbReference>
<keyword evidence="4 10" id="KW-0808">Transferase</keyword>
<keyword evidence="5" id="KW-0418">Kinase</keyword>
<dbReference type="Proteomes" id="UP001342418">
    <property type="component" value="Chromosome"/>
</dbReference>
<feature type="domain" description="Histidine kinase" evidence="9">
    <location>
        <begin position="271"/>
        <end position="492"/>
    </location>
</feature>
<dbReference type="PROSITE" id="PS50109">
    <property type="entry name" value="HIS_KIN"/>
    <property type="match status" value="1"/>
</dbReference>
<dbReference type="GO" id="GO:0004673">
    <property type="term" value="F:protein histidine kinase activity"/>
    <property type="evidence" value="ECO:0007669"/>
    <property type="project" value="UniProtKB-EC"/>
</dbReference>
<evidence type="ECO:0000256" key="7">
    <source>
        <dbReference type="SAM" id="Coils"/>
    </source>
</evidence>
<evidence type="ECO:0000313" key="11">
    <source>
        <dbReference type="Proteomes" id="UP001342418"/>
    </source>
</evidence>
<organism evidence="10 11">
    <name type="scientific">Nitratireductor thuwali</name>
    <dbReference type="NCBI Taxonomy" id="2267699"/>
    <lineage>
        <taxon>Bacteria</taxon>
        <taxon>Pseudomonadati</taxon>
        <taxon>Pseudomonadota</taxon>
        <taxon>Alphaproteobacteria</taxon>
        <taxon>Hyphomicrobiales</taxon>
        <taxon>Phyllobacteriaceae</taxon>
        <taxon>Nitratireductor</taxon>
    </lineage>
</organism>
<dbReference type="PANTHER" id="PTHR43711">
    <property type="entry name" value="TWO-COMPONENT HISTIDINE KINASE"/>
    <property type="match status" value="1"/>
</dbReference>
<dbReference type="SUPFAM" id="SSF47384">
    <property type="entry name" value="Homodimeric domain of signal transducing histidine kinase"/>
    <property type="match status" value="1"/>
</dbReference>
<evidence type="ECO:0000256" key="1">
    <source>
        <dbReference type="ARBA" id="ARBA00000085"/>
    </source>
</evidence>
<keyword evidence="8" id="KW-1133">Transmembrane helix</keyword>
<dbReference type="InterPro" id="IPR036097">
    <property type="entry name" value="HisK_dim/P_sf"/>
</dbReference>
<reference evidence="10 11" key="1">
    <citation type="submission" date="2018-07" db="EMBL/GenBank/DDBJ databases">
        <title>Genome sequence of Nitratireductor thuwali#1536.</title>
        <authorList>
            <person name="Michoud G."/>
            <person name="Merlino G."/>
            <person name="Sefrji F.O."/>
            <person name="Daffonchio D."/>
        </authorList>
    </citation>
    <scope>NUCLEOTIDE SEQUENCE [LARGE SCALE GENOMIC DNA]</scope>
    <source>
        <strain evidence="11">Nit1536</strain>
    </source>
</reference>
<evidence type="ECO:0000256" key="5">
    <source>
        <dbReference type="ARBA" id="ARBA00022777"/>
    </source>
</evidence>
<proteinExistence type="predicted"/>
<dbReference type="EC" id="2.7.13.3" evidence="2"/>
<dbReference type="SMART" id="SM00388">
    <property type="entry name" value="HisKA"/>
    <property type="match status" value="1"/>
</dbReference>
<sequence length="515" mass="56067">MKQPMGPGSNHTADKFIVDRRKPHRNSEVARAVRKTRDRLSQRIGSPDFEREMLKIHARAIINSGPAVLAMALLIAAVGLSVGMDFALAGWALPTACSYAGLYLLARRTDRAQVSDIDAPATQRLLLILYFVSGIGWAWLVSLGRSSWSVDQMPLILAIVLLMAIAATALIAASLRGAVIVAFALPVGVFVWLFAGPTLSIQTIMAGLLTISLPFFAYVSHHRNQAAVTLLSFRSEKDSLIAELETAKAMSDEARRRAEEANLAKSRFLASMSHELRTPLNAILGFSEVMAKEVLGPIQNDTYREYANDVHESGQHLLDLINEILDLSRIEAGRYQLNEEPILLAAIVQESCRMVELKLHAKGIRLVQQIEPALPPMVADERAIRQIMLNLLSNAVKFTPSGGEIRVRVGWTVGGGQYLAVRDNGPGIPQDEIPVVLAAFGQGSIAIKSAEQGTGLGLPIVQGLTSLHGGQFDLKSKLREGTEAIVAFPASRVMEELPAMPRQQQQPAVPRRVRA</sequence>
<protein>
    <recommendedName>
        <fullName evidence="2">histidine kinase</fullName>
        <ecNumber evidence="2">2.7.13.3</ecNumber>
    </recommendedName>
</protein>
<feature type="transmembrane region" description="Helical" evidence="8">
    <location>
        <begin position="125"/>
        <end position="143"/>
    </location>
</feature>
<dbReference type="EMBL" id="CP030941">
    <property type="protein sequence ID" value="UUP15610.1"/>
    <property type="molecule type" value="Genomic_DNA"/>
</dbReference>
<keyword evidence="3" id="KW-0597">Phosphoprotein</keyword>
<feature type="transmembrane region" description="Helical" evidence="8">
    <location>
        <begin position="201"/>
        <end position="219"/>
    </location>
</feature>
<dbReference type="Pfam" id="PF02518">
    <property type="entry name" value="HATPase_c"/>
    <property type="match status" value="1"/>
</dbReference>
<evidence type="ECO:0000259" key="9">
    <source>
        <dbReference type="PROSITE" id="PS50109"/>
    </source>
</evidence>
<feature type="transmembrane region" description="Helical" evidence="8">
    <location>
        <begin position="86"/>
        <end position="105"/>
    </location>
</feature>
<dbReference type="InterPro" id="IPR036890">
    <property type="entry name" value="HATPase_C_sf"/>
</dbReference>
<keyword evidence="6" id="KW-0902">Two-component regulatory system</keyword>
<evidence type="ECO:0000256" key="3">
    <source>
        <dbReference type="ARBA" id="ARBA00022553"/>
    </source>
</evidence>